<dbReference type="SUPFAM" id="SSF48452">
    <property type="entry name" value="TPR-like"/>
    <property type="match status" value="2"/>
</dbReference>
<keyword evidence="9" id="KW-0175">Coiled coil</keyword>
<dbReference type="GO" id="GO:0004673">
    <property type="term" value="F:protein histidine kinase activity"/>
    <property type="evidence" value="ECO:0007669"/>
    <property type="project" value="UniProtKB-EC"/>
</dbReference>
<dbReference type="Proteomes" id="UP000198393">
    <property type="component" value="Unassembled WGS sequence"/>
</dbReference>
<keyword evidence="4" id="KW-0808">Transferase</keyword>
<dbReference type="PROSITE" id="PS50005">
    <property type="entry name" value="TPR"/>
    <property type="match status" value="1"/>
</dbReference>
<feature type="repeat" description="TPR" evidence="8">
    <location>
        <begin position="160"/>
        <end position="193"/>
    </location>
</feature>
<comment type="catalytic activity">
    <reaction evidence="1">
        <text>ATP + protein L-histidine = ADP + protein N-phospho-L-histidine.</text>
        <dbReference type="EC" id="2.7.13.3"/>
    </reaction>
</comment>
<dbReference type="PANTHER" id="PTHR41523:SF8">
    <property type="entry name" value="ETHYLENE RESPONSE SENSOR PROTEIN"/>
    <property type="match status" value="1"/>
</dbReference>
<dbReference type="InterPro" id="IPR019734">
    <property type="entry name" value="TPR_rpt"/>
</dbReference>
<evidence type="ECO:0000256" key="2">
    <source>
        <dbReference type="ARBA" id="ARBA00012438"/>
    </source>
</evidence>
<keyword evidence="8" id="KW-0802">TPR repeat</keyword>
<name>A0A239IUA8_EKHLU</name>
<proteinExistence type="predicted"/>
<feature type="domain" description="Histidine kinase" evidence="12">
    <location>
        <begin position="436"/>
        <end position="628"/>
    </location>
</feature>
<evidence type="ECO:0000256" key="7">
    <source>
        <dbReference type="ARBA" id="ARBA00022840"/>
    </source>
</evidence>
<keyword evidence="3" id="KW-0597">Phosphoprotein</keyword>
<gene>
    <name evidence="13" type="ORF">SAMN05421640_1835</name>
</gene>
<evidence type="ECO:0000256" key="1">
    <source>
        <dbReference type="ARBA" id="ARBA00000085"/>
    </source>
</evidence>
<dbReference type="SUPFAM" id="SSF55874">
    <property type="entry name" value="ATPase domain of HSP90 chaperone/DNA topoisomerase II/histidine kinase"/>
    <property type="match status" value="1"/>
</dbReference>
<feature type="signal peptide" evidence="11">
    <location>
        <begin position="1"/>
        <end position="18"/>
    </location>
</feature>
<dbReference type="EC" id="2.7.13.3" evidence="2"/>
<dbReference type="InterPro" id="IPR005467">
    <property type="entry name" value="His_kinase_dom"/>
</dbReference>
<dbReference type="Gene3D" id="3.30.450.20">
    <property type="entry name" value="PAS domain"/>
    <property type="match status" value="1"/>
</dbReference>
<feature type="coiled-coil region" evidence="9">
    <location>
        <begin position="355"/>
        <end position="393"/>
    </location>
</feature>
<protein>
    <recommendedName>
        <fullName evidence="2">histidine kinase</fullName>
        <ecNumber evidence="2">2.7.13.3</ecNumber>
    </recommendedName>
</protein>
<dbReference type="InterPro" id="IPR011495">
    <property type="entry name" value="Sig_transdc_His_kin_sub2_dim/P"/>
</dbReference>
<accession>A0A239IUA8</accession>
<keyword evidence="10" id="KW-0472">Membrane</keyword>
<evidence type="ECO:0000313" key="14">
    <source>
        <dbReference type="Proteomes" id="UP000198393"/>
    </source>
</evidence>
<keyword evidence="7" id="KW-0067">ATP-binding</keyword>
<keyword evidence="14" id="KW-1185">Reference proteome</keyword>
<feature type="transmembrane region" description="Helical" evidence="10">
    <location>
        <begin position="401"/>
        <end position="420"/>
    </location>
</feature>
<evidence type="ECO:0000256" key="6">
    <source>
        <dbReference type="ARBA" id="ARBA00022777"/>
    </source>
</evidence>
<keyword evidence="10" id="KW-0812">Transmembrane</keyword>
<dbReference type="InterPro" id="IPR003594">
    <property type="entry name" value="HATPase_dom"/>
</dbReference>
<dbReference type="Gene3D" id="1.25.40.10">
    <property type="entry name" value="Tetratricopeptide repeat domain"/>
    <property type="match status" value="3"/>
</dbReference>
<dbReference type="OrthoDB" id="9767435at2"/>
<organism evidence="13 14">
    <name type="scientific">Ekhidna lutea</name>
    <dbReference type="NCBI Taxonomy" id="447679"/>
    <lineage>
        <taxon>Bacteria</taxon>
        <taxon>Pseudomonadati</taxon>
        <taxon>Bacteroidota</taxon>
        <taxon>Cytophagia</taxon>
        <taxon>Cytophagales</taxon>
        <taxon>Reichenbachiellaceae</taxon>
        <taxon>Ekhidna</taxon>
    </lineage>
</organism>
<dbReference type="Pfam" id="PF07568">
    <property type="entry name" value="HisKA_2"/>
    <property type="match status" value="1"/>
</dbReference>
<dbReference type="PANTHER" id="PTHR41523">
    <property type="entry name" value="TWO-COMPONENT SYSTEM SENSOR PROTEIN"/>
    <property type="match status" value="1"/>
</dbReference>
<dbReference type="SMART" id="SM00387">
    <property type="entry name" value="HATPase_c"/>
    <property type="match status" value="1"/>
</dbReference>
<evidence type="ECO:0000256" key="8">
    <source>
        <dbReference type="PROSITE-ProRule" id="PRU00339"/>
    </source>
</evidence>
<reference evidence="13 14" key="1">
    <citation type="submission" date="2017-06" db="EMBL/GenBank/DDBJ databases">
        <authorList>
            <person name="Kim H.J."/>
            <person name="Triplett B.A."/>
        </authorList>
    </citation>
    <scope>NUCLEOTIDE SEQUENCE [LARGE SCALE GENOMIC DNA]</scope>
    <source>
        <strain evidence="13 14">DSM 19307</strain>
    </source>
</reference>
<feature type="chain" id="PRO_5012331073" description="histidine kinase" evidence="11">
    <location>
        <begin position="19"/>
        <end position="631"/>
    </location>
</feature>
<dbReference type="InterPro" id="IPR011990">
    <property type="entry name" value="TPR-like_helical_dom_sf"/>
</dbReference>
<dbReference type="AlphaFoldDB" id="A0A239IUA8"/>
<keyword evidence="10" id="KW-1133">Transmembrane helix</keyword>
<evidence type="ECO:0000256" key="10">
    <source>
        <dbReference type="SAM" id="Phobius"/>
    </source>
</evidence>
<evidence type="ECO:0000256" key="5">
    <source>
        <dbReference type="ARBA" id="ARBA00022741"/>
    </source>
</evidence>
<keyword evidence="6 13" id="KW-0418">Kinase</keyword>
<evidence type="ECO:0000256" key="3">
    <source>
        <dbReference type="ARBA" id="ARBA00022553"/>
    </source>
</evidence>
<evidence type="ECO:0000259" key="12">
    <source>
        <dbReference type="PROSITE" id="PS50109"/>
    </source>
</evidence>
<dbReference type="PROSITE" id="PS50109">
    <property type="entry name" value="HIS_KIN"/>
    <property type="match status" value="1"/>
</dbReference>
<dbReference type="Pfam" id="PF02518">
    <property type="entry name" value="HATPase_c"/>
    <property type="match status" value="1"/>
</dbReference>
<evidence type="ECO:0000256" key="9">
    <source>
        <dbReference type="SAM" id="Coils"/>
    </source>
</evidence>
<evidence type="ECO:0000256" key="4">
    <source>
        <dbReference type="ARBA" id="ARBA00022679"/>
    </source>
</evidence>
<sequence length="631" mass="72845">MSRVSFLFLFTLSVHAWAQDLNEISSLHSQLNVAKSDSLRSFLHSEICYQWCGINFDSAMYHAQNSYMYAKSSRSPKLIGLGLTSIGWVFDYDYQFDSAIHYYTKSYSYALQHEDTKRVATSLFNVGVVFYYKGQLDSALHYYLASKPKFEALNDEPNLSRLYNNLGRIYEKTNQLEHALEVSRISIQIKESLDDTKGLLNTYTNMSSIFQRLDRYDSALVYSNKCINKAKEVGDLSAYKSELVNVGIIYKNLDNNNKAISAFKEAESLKLDKEDPYVLSQIYHNLGKFYFDQNEFSNADYYVQKTSEVLLEEKYLETALKHYHLDYALNKQKGKAPEALKSLEKYQELNERYITQELVNRTSELEQLYQKEKRELEIETLNAENQIQNLRIEKNIRDRNGWIILSVLVFGITLLLYRLYHIKQKSLNEREILLKEIHHRVKNNLQVISSLLNLQADSLESEIAKDAVKEGQHRVKSMALIHQKLYSADDVRGVDVQDYLESLSKELFKAFGVDEEKISWEINTNGLKLDIDTIIPLGLIINELITNSIKYAFADTDQGLLKIDMLEDGDNLKVVIADDGKGMDEEHIQQSNAFGWKMIQSLSRKLKAEINVNSENGTKVNLLLSRYKLVA</sequence>
<keyword evidence="5" id="KW-0547">Nucleotide-binding</keyword>
<dbReference type="EMBL" id="FZPD01000003">
    <property type="protein sequence ID" value="SNS97159.1"/>
    <property type="molecule type" value="Genomic_DNA"/>
</dbReference>
<dbReference type="Gene3D" id="3.30.565.10">
    <property type="entry name" value="Histidine kinase-like ATPase, C-terminal domain"/>
    <property type="match status" value="1"/>
</dbReference>
<keyword evidence="11" id="KW-0732">Signal</keyword>
<dbReference type="GO" id="GO:0005524">
    <property type="term" value="F:ATP binding"/>
    <property type="evidence" value="ECO:0007669"/>
    <property type="project" value="UniProtKB-KW"/>
</dbReference>
<dbReference type="Pfam" id="PF13424">
    <property type="entry name" value="TPR_12"/>
    <property type="match status" value="1"/>
</dbReference>
<dbReference type="SMART" id="SM00028">
    <property type="entry name" value="TPR"/>
    <property type="match status" value="6"/>
</dbReference>
<dbReference type="Pfam" id="PF13181">
    <property type="entry name" value="TPR_8"/>
    <property type="match status" value="1"/>
</dbReference>
<evidence type="ECO:0000256" key="11">
    <source>
        <dbReference type="SAM" id="SignalP"/>
    </source>
</evidence>
<dbReference type="InterPro" id="IPR036890">
    <property type="entry name" value="HATPase_C_sf"/>
</dbReference>
<evidence type="ECO:0000313" key="13">
    <source>
        <dbReference type="EMBL" id="SNS97159.1"/>
    </source>
</evidence>